<name>A0A6C0BMH9_9ZZZZ</name>
<protein>
    <submittedName>
        <fullName evidence="1">Uncharacterized protein</fullName>
    </submittedName>
</protein>
<dbReference type="EMBL" id="MN739201">
    <property type="protein sequence ID" value="QHS93240.1"/>
    <property type="molecule type" value="Genomic_DNA"/>
</dbReference>
<proteinExistence type="predicted"/>
<accession>A0A6C0BMH9</accession>
<reference evidence="1" key="1">
    <citation type="journal article" date="2020" name="Nature">
        <title>Giant virus diversity and host interactions through global metagenomics.</title>
        <authorList>
            <person name="Schulz F."/>
            <person name="Roux S."/>
            <person name="Paez-Espino D."/>
            <person name="Jungbluth S."/>
            <person name="Walsh D.A."/>
            <person name="Denef V.J."/>
            <person name="McMahon K.D."/>
            <person name="Konstantinidis K.T."/>
            <person name="Eloe-Fadrosh E.A."/>
            <person name="Kyrpides N.C."/>
            <person name="Woyke T."/>
        </authorList>
    </citation>
    <scope>NUCLEOTIDE SEQUENCE</scope>
    <source>
        <strain evidence="1">GVMAG-M-3300017989-17</strain>
    </source>
</reference>
<sequence>MESEEEIFERLARRRQQCLKYVHSQASRLSDAELETRLAEIREWETQVVDMWTRLEMDARKGDVSTPLKSTRTPAQNWFTEKVAPFFFLAQFLGAGEPTENKT</sequence>
<evidence type="ECO:0000313" key="1">
    <source>
        <dbReference type="EMBL" id="QHS93240.1"/>
    </source>
</evidence>
<dbReference type="AlphaFoldDB" id="A0A6C0BMH9"/>
<organism evidence="1">
    <name type="scientific">viral metagenome</name>
    <dbReference type="NCBI Taxonomy" id="1070528"/>
    <lineage>
        <taxon>unclassified sequences</taxon>
        <taxon>metagenomes</taxon>
        <taxon>organismal metagenomes</taxon>
    </lineage>
</organism>